<dbReference type="OrthoDB" id="7658791at2"/>
<dbReference type="Proteomes" id="UP000201838">
    <property type="component" value="Unassembled WGS sequence"/>
</dbReference>
<evidence type="ECO:0000256" key="1">
    <source>
        <dbReference type="SAM" id="SignalP"/>
    </source>
</evidence>
<evidence type="ECO:0000313" key="2">
    <source>
        <dbReference type="EMBL" id="SMX22360.1"/>
    </source>
</evidence>
<accession>A0A238IX78</accession>
<proteinExistence type="predicted"/>
<evidence type="ECO:0008006" key="4">
    <source>
        <dbReference type="Google" id="ProtNLM"/>
    </source>
</evidence>
<dbReference type="RefSeq" id="WP_093972324.1">
    <property type="nucleotide sequence ID" value="NZ_FXXQ01000001.1"/>
</dbReference>
<keyword evidence="1" id="KW-0732">Signal</keyword>
<reference evidence="2 3" key="1">
    <citation type="submission" date="2017-05" db="EMBL/GenBank/DDBJ databases">
        <authorList>
            <person name="Song R."/>
            <person name="Chenine A.L."/>
            <person name="Ruprecht R.M."/>
        </authorList>
    </citation>
    <scope>NUCLEOTIDE SEQUENCE [LARGE SCALE GENOMIC DNA]</scope>
    <source>
        <strain evidence="2 3">CECT 8489</strain>
    </source>
</reference>
<organism evidence="2 3">
    <name type="scientific">Boseongicola aestuarii</name>
    <dbReference type="NCBI Taxonomy" id="1470561"/>
    <lineage>
        <taxon>Bacteria</taxon>
        <taxon>Pseudomonadati</taxon>
        <taxon>Pseudomonadota</taxon>
        <taxon>Alphaproteobacteria</taxon>
        <taxon>Rhodobacterales</taxon>
        <taxon>Paracoccaceae</taxon>
        <taxon>Boseongicola</taxon>
    </lineage>
</organism>
<feature type="chain" id="PRO_5012827987" description="5-aminolevulic acid synthase" evidence="1">
    <location>
        <begin position="21"/>
        <end position="196"/>
    </location>
</feature>
<gene>
    <name evidence="2" type="ORF">BOA8489_00452</name>
</gene>
<feature type="signal peptide" evidence="1">
    <location>
        <begin position="1"/>
        <end position="20"/>
    </location>
</feature>
<dbReference type="EMBL" id="FXXQ01000001">
    <property type="protein sequence ID" value="SMX22360.1"/>
    <property type="molecule type" value="Genomic_DNA"/>
</dbReference>
<name>A0A238IX78_9RHOB</name>
<sequence length="196" mass="20588">MRAILSVLVVLGLASGASVAEPIGGQRASLELFDTSGIGLQLSQSLSEKERATITTLIPLIEQQTGMKAKFYGALAYAPDEGLVSEALQGAFNFHTIEAADQAAIAACMTAKRATSGECRLAARILPPGYQKRAVSLSHDATRVFFDRYIFLRGAKFFAVSRATGAWAMAPTESAALAACAQDAKGANDCAVIVED</sequence>
<protein>
    <recommendedName>
        <fullName evidence="4">5-aminolevulic acid synthase</fullName>
    </recommendedName>
</protein>
<dbReference type="AlphaFoldDB" id="A0A238IX78"/>
<evidence type="ECO:0000313" key="3">
    <source>
        <dbReference type="Proteomes" id="UP000201838"/>
    </source>
</evidence>
<keyword evidence="3" id="KW-1185">Reference proteome</keyword>